<organism evidence="1 2">
    <name type="scientific">Araneus ventricosus</name>
    <name type="common">Orbweaver spider</name>
    <name type="synonym">Epeira ventricosa</name>
    <dbReference type="NCBI Taxonomy" id="182803"/>
    <lineage>
        <taxon>Eukaryota</taxon>
        <taxon>Metazoa</taxon>
        <taxon>Ecdysozoa</taxon>
        <taxon>Arthropoda</taxon>
        <taxon>Chelicerata</taxon>
        <taxon>Arachnida</taxon>
        <taxon>Araneae</taxon>
        <taxon>Araneomorphae</taxon>
        <taxon>Entelegynae</taxon>
        <taxon>Araneoidea</taxon>
        <taxon>Araneidae</taxon>
        <taxon>Araneus</taxon>
    </lineage>
</organism>
<gene>
    <name evidence="1" type="ORF">AVEN_208458_1</name>
</gene>
<dbReference type="OrthoDB" id="8300685at2759"/>
<evidence type="ECO:0000313" key="1">
    <source>
        <dbReference type="EMBL" id="GBN47988.1"/>
    </source>
</evidence>
<proteinExistence type="predicted"/>
<dbReference type="AlphaFoldDB" id="A0A4Y2P7T2"/>
<accession>A0A4Y2P7T2</accession>
<name>A0A4Y2P7T2_ARAVE</name>
<dbReference type="EMBL" id="BGPR01010783">
    <property type="protein sequence ID" value="GBN47988.1"/>
    <property type="molecule type" value="Genomic_DNA"/>
</dbReference>
<protein>
    <submittedName>
        <fullName evidence="1">Uncharacterized protein</fullName>
    </submittedName>
</protein>
<sequence length="161" mass="18712">MKQGQEDMQSNILIVISTKLDAIVEKNEERLGKVEGKFHTIEDKFRHNSAEFGDTGTRNCEKYLKDYSRLQLKTRQQRPNETLQELTTDVERLSHLAFSDFPTEVRETLSVPYFIDGVRDSEIQKALRMVELASCFSVRNEVRCRPAIYKKGFSCDKRCGR</sequence>
<evidence type="ECO:0000313" key="2">
    <source>
        <dbReference type="Proteomes" id="UP000499080"/>
    </source>
</evidence>
<reference evidence="1 2" key="1">
    <citation type="journal article" date="2019" name="Sci. Rep.">
        <title>Orb-weaving spider Araneus ventricosus genome elucidates the spidroin gene catalogue.</title>
        <authorList>
            <person name="Kono N."/>
            <person name="Nakamura H."/>
            <person name="Ohtoshi R."/>
            <person name="Moran D.A.P."/>
            <person name="Shinohara A."/>
            <person name="Yoshida Y."/>
            <person name="Fujiwara M."/>
            <person name="Mori M."/>
            <person name="Tomita M."/>
            <person name="Arakawa K."/>
        </authorList>
    </citation>
    <scope>NUCLEOTIDE SEQUENCE [LARGE SCALE GENOMIC DNA]</scope>
</reference>
<dbReference type="Proteomes" id="UP000499080">
    <property type="component" value="Unassembled WGS sequence"/>
</dbReference>
<comment type="caution">
    <text evidence="1">The sequence shown here is derived from an EMBL/GenBank/DDBJ whole genome shotgun (WGS) entry which is preliminary data.</text>
</comment>
<keyword evidence="2" id="KW-1185">Reference proteome</keyword>